<evidence type="ECO:0000313" key="3">
    <source>
        <dbReference type="Proteomes" id="UP000215999"/>
    </source>
</evidence>
<keyword evidence="3" id="KW-1185">Reference proteome</keyword>
<dbReference type="EMBL" id="NOIF01000011">
    <property type="protein sequence ID" value="OZS45347.1"/>
    <property type="molecule type" value="Genomic_DNA"/>
</dbReference>
<organism evidence="1 4">
    <name type="scientific">Photobacterium sanguinicancri</name>
    <dbReference type="NCBI Taxonomy" id="875932"/>
    <lineage>
        <taxon>Bacteria</taxon>
        <taxon>Pseudomonadati</taxon>
        <taxon>Pseudomonadota</taxon>
        <taxon>Gammaproteobacteria</taxon>
        <taxon>Vibrionales</taxon>
        <taxon>Vibrionaceae</taxon>
        <taxon>Photobacterium</taxon>
    </lineage>
</organism>
<protein>
    <submittedName>
        <fullName evidence="1">DUF1249 family protein</fullName>
    </submittedName>
    <submittedName>
        <fullName evidence="2">Dehydrogenase</fullName>
    </submittedName>
</protein>
<proteinExistence type="predicted"/>
<evidence type="ECO:0000313" key="4">
    <source>
        <dbReference type="Proteomes" id="UP001170624"/>
    </source>
</evidence>
<dbReference type="Proteomes" id="UP001170624">
    <property type="component" value="Unassembled WGS sequence"/>
</dbReference>
<reference evidence="2 3" key="1">
    <citation type="journal article" date="2016" name="Antonie Van Leeuwenhoek">
        <title>Photobacterium sanguinicancri sp. nov. isolated from marine animals.</title>
        <authorList>
            <person name="Gomez-Gil B."/>
            <person name="Roque A."/>
            <person name="Rotllant G."/>
            <person name="Romalde J.L."/>
            <person name="Doce A."/>
            <person name="Eggermont M."/>
            <person name="Defoirdt T."/>
        </authorList>
    </citation>
    <scope>NUCLEOTIDE SEQUENCE [LARGE SCALE GENOMIC DNA]</scope>
    <source>
        <strain evidence="2 3">CAIM 1827</strain>
    </source>
</reference>
<dbReference type="NCBIfam" id="NF008267">
    <property type="entry name" value="PRK11039.1"/>
    <property type="match status" value="1"/>
</dbReference>
<dbReference type="RefSeq" id="WP_083541011.1">
    <property type="nucleotide sequence ID" value="NZ_CANMLA010000013.1"/>
</dbReference>
<sequence length="148" mass="17295">MVQGLSLKNRYTVDLAGIMRLYETNYAKLLPLLPKSDEVGDCCVYRVFGHEYSITITESTRYTTVIELLQHDEASLPVYMHPHLIIRLYHDARVAEVCSAQQISRLKPRYDYPNMRMHQQDEKHQVNRFLGDWLAYCLKNGISKRSVC</sequence>
<evidence type="ECO:0000313" key="1">
    <source>
        <dbReference type="EMBL" id="MDO6543648.1"/>
    </source>
</evidence>
<dbReference type="Proteomes" id="UP000215999">
    <property type="component" value="Unassembled WGS sequence"/>
</dbReference>
<dbReference type="PANTHER" id="PTHR38774">
    <property type="entry name" value="CYTOPLASMIC PROTEIN-RELATED"/>
    <property type="match status" value="1"/>
</dbReference>
<name>A0AAW7Y9T2_9GAMM</name>
<gene>
    <name evidence="2" type="ORF">ASV53_03370</name>
    <name evidence="1" type="ORF">Q4568_13955</name>
</gene>
<dbReference type="Pfam" id="PF06853">
    <property type="entry name" value="DUF1249"/>
    <property type="match status" value="1"/>
</dbReference>
<accession>A0AAW7Y9T2</accession>
<comment type="caution">
    <text evidence="1">The sequence shown here is derived from an EMBL/GenBank/DDBJ whole genome shotgun (WGS) entry which is preliminary data.</text>
</comment>
<reference evidence="2" key="2">
    <citation type="submission" date="2017-07" db="EMBL/GenBank/DDBJ databases">
        <authorList>
            <person name="Gomez-Gil B."/>
            <person name="Enciso-Ibarra K."/>
        </authorList>
    </citation>
    <scope>NUCLEOTIDE SEQUENCE</scope>
    <source>
        <strain evidence="2">CAIM 1827</strain>
    </source>
</reference>
<dbReference type="InterPro" id="IPR009659">
    <property type="entry name" value="DUF1249"/>
</dbReference>
<dbReference type="EMBL" id="JAUOPU010000014">
    <property type="protein sequence ID" value="MDO6543648.1"/>
    <property type="molecule type" value="Genomic_DNA"/>
</dbReference>
<reference evidence="1" key="3">
    <citation type="submission" date="2023-07" db="EMBL/GenBank/DDBJ databases">
        <title>Genome content predicts the carbon catabolic preferences of heterotrophic bacteria.</title>
        <authorList>
            <person name="Gralka M."/>
        </authorList>
    </citation>
    <scope>NUCLEOTIDE SEQUENCE</scope>
    <source>
        <strain evidence="1">G2M05</strain>
    </source>
</reference>
<dbReference type="PANTHER" id="PTHR38774:SF1">
    <property type="entry name" value="CYTOPLASMIC PROTEIN"/>
    <property type="match status" value="1"/>
</dbReference>
<evidence type="ECO:0000313" key="2">
    <source>
        <dbReference type="EMBL" id="OZS45347.1"/>
    </source>
</evidence>
<dbReference type="AlphaFoldDB" id="A0AAW7Y9T2"/>